<sequence length="424" mass="47567">MALREQYGMRISTTGLPPKDYECAVGLLLNQLGETLVCVSMDLKSTVTSSPELRKFLVPRPRNPHEDSRIIRVDTVSILRDDYFLWVISQLIDEEHPLGGFPGLLHKLDRMMRNDVKQRRHVSPWVAGAVSKLALVYELNRQIALSHPGLQVESLVPDHILQADSKRRNEVIDRFQAVLMQAREDNAFAALGTPLCKFHYPSDKRQTAATTEAMRNAERYLDEFGLALINTSSRKQAQLSMITIRELCRTPARTEPANSAAPKSKDGDATSVPFLAATLKERTELTIMQENHPLPKVKSKTRGEATDATKLPGLSLPTNAEKKDSTMHSSPDPVFSLDKRAYKVFTSLFRLSTKDGVPGELSWTDFLYAMVSIGFSVQSLDGSAFIFSRTDEGVDRSITFDEPHPESKMPYLIAKRVGRRLNRT</sequence>
<dbReference type="AlphaFoldDB" id="A0A8H3IIL8"/>
<dbReference type="EMBL" id="CAJPDR010000095">
    <property type="protein sequence ID" value="CAF9916955.1"/>
    <property type="molecule type" value="Genomic_DNA"/>
</dbReference>
<keyword evidence="3" id="KW-1185">Reference proteome</keyword>
<gene>
    <name evidence="2" type="ORF">ALECFALPRED_010938</name>
</gene>
<name>A0A8H3IIL8_9LECA</name>
<proteinExistence type="predicted"/>
<dbReference type="PANTHER" id="PTHR40788:SF2">
    <property type="entry name" value="CLR5 DOMAIN-CONTAINING PROTEIN"/>
    <property type="match status" value="1"/>
</dbReference>
<organism evidence="2 3">
    <name type="scientific">Alectoria fallacina</name>
    <dbReference type="NCBI Taxonomy" id="1903189"/>
    <lineage>
        <taxon>Eukaryota</taxon>
        <taxon>Fungi</taxon>
        <taxon>Dikarya</taxon>
        <taxon>Ascomycota</taxon>
        <taxon>Pezizomycotina</taxon>
        <taxon>Lecanoromycetes</taxon>
        <taxon>OSLEUM clade</taxon>
        <taxon>Lecanoromycetidae</taxon>
        <taxon>Lecanorales</taxon>
        <taxon>Lecanorineae</taxon>
        <taxon>Parmeliaceae</taxon>
        <taxon>Alectoria</taxon>
    </lineage>
</organism>
<evidence type="ECO:0000313" key="2">
    <source>
        <dbReference type="EMBL" id="CAF9916955.1"/>
    </source>
</evidence>
<accession>A0A8H3IIL8</accession>
<dbReference type="Proteomes" id="UP000664203">
    <property type="component" value="Unassembled WGS sequence"/>
</dbReference>
<dbReference type="OrthoDB" id="2922289at2759"/>
<reference evidence="2" key="1">
    <citation type="submission" date="2021-03" db="EMBL/GenBank/DDBJ databases">
        <authorList>
            <person name="Tagirdzhanova G."/>
        </authorList>
    </citation>
    <scope>NUCLEOTIDE SEQUENCE</scope>
</reference>
<protein>
    <submittedName>
        <fullName evidence="2">Uncharacterized protein</fullName>
    </submittedName>
</protein>
<comment type="caution">
    <text evidence="2">The sequence shown here is derived from an EMBL/GenBank/DDBJ whole genome shotgun (WGS) entry which is preliminary data.</text>
</comment>
<evidence type="ECO:0000313" key="3">
    <source>
        <dbReference type="Proteomes" id="UP000664203"/>
    </source>
</evidence>
<dbReference type="PANTHER" id="PTHR40788">
    <property type="entry name" value="CLR5 DOMAIN-CONTAINING PROTEIN-RELATED"/>
    <property type="match status" value="1"/>
</dbReference>
<evidence type="ECO:0000256" key="1">
    <source>
        <dbReference type="SAM" id="MobiDB-lite"/>
    </source>
</evidence>
<feature type="region of interest" description="Disordered" evidence="1">
    <location>
        <begin position="297"/>
        <end position="331"/>
    </location>
</feature>